<dbReference type="InterPro" id="IPR002110">
    <property type="entry name" value="Ankyrin_rpt"/>
</dbReference>
<organism evidence="6 7">
    <name type="scientific">Branchiostoma floridae</name>
    <name type="common">Florida lancelet</name>
    <name type="synonym">Amphioxus</name>
    <dbReference type="NCBI Taxonomy" id="7739"/>
    <lineage>
        <taxon>Eukaryota</taxon>
        <taxon>Metazoa</taxon>
        <taxon>Chordata</taxon>
        <taxon>Cephalochordata</taxon>
        <taxon>Leptocardii</taxon>
        <taxon>Amphioxiformes</taxon>
        <taxon>Branchiostomatidae</taxon>
        <taxon>Branchiostoma</taxon>
    </lineage>
</organism>
<proteinExistence type="predicted"/>
<feature type="repeat" description="ANK" evidence="4">
    <location>
        <begin position="223"/>
        <end position="260"/>
    </location>
</feature>
<dbReference type="PANTHER" id="PTHR24134:SF9">
    <property type="entry name" value="ANKYRIN REPEAT AND SOCS BOX PROTEIN 8"/>
    <property type="match status" value="1"/>
</dbReference>
<dbReference type="Pfam" id="PF00023">
    <property type="entry name" value="Ank"/>
    <property type="match status" value="1"/>
</dbReference>
<dbReference type="PROSITE" id="PS50297">
    <property type="entry name" value="ANK_REP_REGION"/>
    <property type="match status" value="6"/>
</dbReference>
<accession>A0A9J7HMD4</accession>
<feature type="repeat" description="ANK" evidence="4">
    <location>
        <begin position="122"/>
        <end position="154"/>
    </location>
</feature>
<keyword evidence="6" id="KW-1185">Reference proteome</keyword>
<keyword evidence="3 4" id="KW-0040">ANK repeat</keyword>
<dbReference type="AlphaFoldDB" id="A0A9J7HMD4"/>
<feature type="repeat" description="ANK" evidence="4">
    <location>
        <begin position="261"/>
        <end position="293"/>
    </location>
</feature>
<dbReference type="Proteomes" id="UP000001554">
    <property type="component" value="Chromosome 2"/>
</dbReference>
<protein>
    <submittedName>
        <fullName evidence="7">Ankyrin repeat and SOCS box protein 10-like isoform X1</fullName>
    </submittedName>
</protein>
<evidence type="ECO:0000256" key="1">
    <source>
        <dbReference type="ARBA" id="ARBA00004906"/>
    </source>
</evidence>
<dbReference type="Pfam" id="PF12796">
    <property type="entry name" value="Ank_2"/>
    <property type="match status" value="2"/>
</dbReference>
<feature type="repeat" description="ANK" evidence="4">
    <location>
        <begin position="190"/>
        <end position="222"/>
    </location>
</feature>
<dbReference type="SUPFAM" id="SSF48403">
    <property type="entry name" value="Ankyrin repeat"/>
    <property type="match status" value="1"/>
</dbReference>
<dbReference type="SMART" id="SM00969">
    <property type="entry name" value="SOCS_box"/>
    <property type="match status" value="1"/>
</dbReference>
<name>A0A9J7HMD4_BRAFL</name>
<dbReference type="PROSITE" id="PS50225">
    <property type="entry name" value="SOCS"/>
    <property type="match status" value="1"/>
</dbReference>
<gene>
    <name evidence="7" type="primary">LOC118406376</name>
</gene>
<sequence length="443" mass="49721">MSTNRPTDDANMDLSLRDRFYRVLEKDKVEDVKRFLKIGVNVNAVLEVKPFTQTEDGEDVLIPWQDYIKNETKGLSARQIRIWSMTFVKEYTTPLYITASKGYIECMRHLLDRRADVNYSPNGWSPLHAAVDGGHVDAVQLLINHGADVDLETEDTGKTALHMCCGKDYLKIAKLLLRRGTNINAKTYDVEETPLHVAAQNGLFDLVDLLLEKGADPNATNNEGDTPLALACTCTEGDSYYHNTVEKLIQWGADVNLKDKEKKLPLHNAARKGDHKLVEILVRKGSEINARDYFLKTPLFDAVAASEIAGMGAEGVVKGKPEKCVQILLNFGAWRIFPEIFHRVLVMCASYPPTIEVLINAYPRVKVPSLWMESIPKDALVKFRDFYDAFETLGSSPGSLQHLARSSLRDFLGRRCHTVISQLGIAPRLKRYLLLEPGEAGLH</sequence>
<evidence type="ECO:0000256" key="3">
    <source>
        <dbReference type="ARBA" id="ARBA00023043"/>
    </source>
</evidence>
<dbReference type="Gene3D" id="1.10.750.20">
    <property type="entry name" value="SOCS box"/>
    <property type="match status" value="1"/>
</dbReference>
<dbReference type="KEGG" id="bfo:118406376"/>
<keyword evidence="2" id="KW-0677">Repeat</keyword>
<reference evidence="6" key="1">
    <citation type="journal article" date="2020" name="Nat. Ecol. Evol.">
        <title>Deeply conserved synteny resolves early events in vertebrate evolution.</title>
        <authorList>
            <person name="Simakov O."/>
            <person name="Marletaz F."/>
            <person name="Yue J.X."/>
            <person name="O'Connell B."/>
            <person name="Jenkins J."/>
            <person name="Brandt A."/>
            <person name="Calef R."/>
            <person name="Tung C.H."/>
            <person name="Huang T.K."/>
            <person name="Schmutz J."/>
            <person name="Satoh N."/>
            <person name="Yu J.K."/>
            <person name="Putnam N.H."/>
            <person name="Green R.E."/>
            <person name="Rokhsar D.S."/>
        </authorList>
    </citation>
    <scope>NUCLEOTIDE SEQUENCE [LARGE SCALE GENOMIC DNA]</scope>
    <source>
        <strain evidence="6">S238N-H82</strain>
    </source>
</reference>
<dbReference type="InterPro" id="IPR001496">
    <property type="entry name" value="SOCS_box"/>
</dbReference>
<evidence type="ECO:0000256" key="2">
    <source>
        <dbReference type="ARBA" id="ARBA00022737"/>
    </source>
</evidence>
<dbReference type="PRINTS" id="PR01415">
    <property type="entry name" value="ANKYRIN"/>
</dbReference>
<evidence type="ECO:0000256" key="4">
    <source>
        <dbReference type="PROSITE-ProRule" id="PRU00023"/>
    </source>
</evidence>
<evidence type="ECO:0000313" key="7">
    <source>
        <dbReference type="RefSeq" id="XP_035662246.1"/>
    </source>
</evidence>
<dbReference type="OrthoDB" id="366390at2759"/>
<dbReference type="PANTHER" id="PTHR24134">
    <property type="entry name" value="ANKYRIN REPEAT-CONTAINING PROTEIN DDB_G0279043"/>
    <property type="match status" value="1"/>
</dbReference>
<feature type="repeat" description="ANK" evidence="4">
    <location>
        <begin position="156"/>
        <end position="188"/>
    </location>
</feature>
<feature type="domain" description="SOCS box" evidence="5">
    <location>
        <begin position="395"/>
        <end position="439"/>
    </location>
</feature>
<dbReference type="SMART" id="SM00248">
    <property type="entry name" value="ANK"/>
    <property type="match status" value="7"/>
</dbReference>
<dbReference type="GeneID" id="118406376"/>
<dbReference type="InterPro" id="IPR036770">
    <property type="entry name" value="Ankyrin_rpt-contain_sf"/>
</dbReference>
<dbReference type="PROSITE" id="PS50088">
    <property type="entry name" value="ANK_REPEAT"/>
    <property type="match status" value="6"/>
</dbReference>
<evidence type="ECO:0000259" key="5">
    <source>
        <dbReference type="PROSITE" id="PS50225"/>
    </source>
</evidence>
<dbReference type="RefSeq" id="XP_035662246.1">
    <property type="nucleotide sequence ID" value="XM_035806353.1"/>
</dbReference>
<comment type="pathway">
    <text evidence="1">Protein modification; protein ubiquitination.</text>
</comment>
<dbReference type="Pfam" id="PF07525">
    <property type="entry name" value="SOCS_box"/>
    <property type="match status" value="1"/>
</dbReference>
<feature type="repeat" description="ANK" evidence="4">
    <location>
        <begin position="90"/>
        <end position="122"/>
    </location>
</feature>
<reference evidence="7" key="2">
    <citation type="submission" date="2025-08" db="UniProtKB">
        <authorList>
            <consortium name="RefSeq"/>
        </authorList>
    </citation>
    <scope>IDENTIFICATION</scope>
    <source>
        <strain evidence="7">S238N-H82</strain>
        <tissue evidence="7">Testes</tissue>
    </source>
</reference>
<evidence type="ECO:0000313" key="6">
    <source>
        <dbReference type="Proteomes" id="UP000001554"/>
    </source>
</evidence>
<dbReference type="Gene3D" id="1.25.40.20">
    <property type="entry name" value="Ankyrin repeat-containing domain"/>
    <property type="match status" value="3"/>
</dbReference>